<name>A0ABR1ZUP1_9ROSI</name>
<evidence type="ECO:0000313" key="2">
    <source>
        <dbReference type="EMBL" id="KAK8484438.1"/>
    </source>
</evidence>
<feature type="compositionally biased region" description="Polar residues" evidence="1">
    <location>
        <begin position="34"/>
        <end position="44"/>
    </location>
</feature>
<protein>
    <submittedName>
        <fullName evidence="2">Uncharacterized protein</fullName>
    </submittedName>
</protein>
<evidence type="ECO:0000256" key="1">
    <source>
        <dbReference type="SAM" id="MobiDB-lite"/>
    </source>
</evidence>
<dbReference type="EMBL" id="JBBPBM010001405">
    <property type="protein sequence ID" value="KAK8484438.1"/>
    <property type="molecule type" value="Genomic_DNA"/>
</dbReference>
<dbReference type="Proteomes" id="UP001472677">
    <property type="component" value="Unassembled WGS sequence"/>
</dbReference>
<feature type="compositionally biased region" description="Polar residues" evidence="1">
    <location>
        <begin position="92"/>
        <end position="102"/>
    </location>
</feature>
<reference evidence="2 3" key="1">
    <citation type="journal article" date="2024" name="G3 (Bethesda)">
        <title>Genome assembly of Hibiscus sabdariffa L. provides insights into metabolisms of medicinal natural products.</title>
        <authorList>
            <person name="Kim T."/>
        </authorList>
    </citation>
    <scope>NUCLEOTIDE SEQUENCE [LARGE SCALE GENOMIC DNA]</scope>
    <source>
        <strain evidence="2">TK-2024</strain>
        <tissue evidence="2">Old leaves</tissue>
    </source>
</reference>
<keyword evidence="3" id="KW-1185">Reference proteome</keyword>
<feature type="compositionally biased region" description="Polar residues" evidence="1">
    <location>
        <begin position="113"/>
        <end position="137"/>
    </location>
</feature>
<comment type="caution">
    <text evidence="2">The sequence shown here is derived from an EMBL/GenBank/DDBJ whole genome shotgun (WGS) entry which is preliminary data.</text>
</comment>
<feature type="region of interest" description="Disordered" evidence="1">
    <location>
        <begin position="1"/>
        <end position="161"/>
    </location>
</feature>
<evidence type="ECO:0000313" key="3">
    <source>
        <dbReference type="Proteomes" id="UP001472677"/>
    </source>
</evidence>
<gene>
    <name evidence="2" type="ORF">V6N12_036740</name>
</gene>
<organism evidence="2 3">
    <name type="scientific">Hibiscus sabdariffa</name>
    <name type="common">roselle</name>
    <dbReference type="NCBI Taxonomy" id="183260"/>
    <lineage>
        <taxon>Eukaryota</taxon>
        <taxon>Viridiplantae</taxon>
        <taxon>Streptophyta</taxon>
        <taxon>Embryophyta</taxon>
        <taxon>Tracheophyta</taxon>
        <taxon>Spermatophyta</taxon>
        <taxon>Magnoliopsida</taxon>
        <taxon>eudicotyledons</taxon>
        <taxon>Gunneridae</taxon>
        <taxon>Pentapetalae</taxon>
        <taxon>rosids</taxon>
        <taxon>malvids</taxon>
        <taxon>Malvales</taxon>
        <taxon>Malvaceae</taxon>
        <taxon>Malvoideae</taxon>
        <taxon>Hibiscus</taxon>
    </lineage>
</organism>
<accession>A0ABR1ZUP1</accession>
<sequence length="161" mass="17431">MSQVVTPSPQPVCALPMTTQQSVHHDSTPPPQHINGSNSPSSVDQHVEHELDEPTTEFRAADAANQPIERELDAATTEMRAVNVDAQDGDQRQTQTAANVQSIPPPDIPFPNTHHSCFNYGVTSTLDSSTESGSQNIVRPYSVRQDSKSGPSNTLDDFKSP</sequence>
<proteinExistence type="predicted"/>